<dbReference type="OrthoDB" id="9853297at2"/>
<gene>
    <name evidence="1" type="ORF">I41_32960</name>
</gene>
<dbReference type="KEGG" id="llh:I41_32960"/>
<keyword evidence="2" id="KW-1185">Reference proteome</keyword>
<organism evidence="1 2">
    <name type="scientific">Lacipirellula limnantheis</name>
    <dbReference type="NCBI Taxonomy" id="2528024"/>
    <lineage>
        <taxon>Bacteria</taxon>
        <taxon>Pseudomonadati</taxon>
        <taxon>Planctomycetota</taxon>
        <taxon>Planctomycetia</taxon>
        <taxon>Pirellulales</taxon>
        <taxon>Lacipirellulaceae</taxon>
        <taxon>Lacipirellula</taxon>
    </lineage>
</organism>
<evidence type="ECO:0008006" key="3">
    <source>
        <dbReference type="Google" id="ProtNLM"/>
    </source>
</evidence>
<sequence>MDRERILSTMKANFEGTVPPEKLERFAETKAVDLFEESIDVINFLFYLEDELGPKIDASQIGPAMANMTFGELATELCRVLGKDEG</sequence>
<protein>
    <recommendedName>
        <fullName evidence="3">Carrier domain-containing protein</fullName>
    </recommendedName>
</protein>
<dbReference type="Proteomes" id="UP000317909">
    <property type="component" value="Chromosome"/>
</dbReference>
<dbReference type="AlphaFoldDB" id="A0A517U0G6"/>
<dbReference type="RefSeq" id="WP_145433891.1">
    <property type="nucleotide sequence ID" value="NZ_CP036339.1"/>
</dbReference>
<dbReference type="EMBL" id="CP036339">
    <property type="protein sequence ID" value="QDT74101.1"/>
    <property type="molecule type" value="Genomic_DNA"/>
</dbReference>
<proteinExistence type="predicted"/>
<reference evidence="1 2" key="1">
    <citation type="submission" date="2019-02" db="EMBL/GenBank/DDBJ databases">
        <title>Deep-cultivation of Planctomycetes and their phenomic and genomic characterization uncovers novel biology.</title>
        <authorList>
            <person name="Wiegand S."/>
            <person name="Jogler M."/>
            <person name="Boedeker C."/>
            <person name="Pinto D."/>
            <person name="Vollmers J."/>
            <person name="Rivas-Marin E."/>
            <person name="Kohn T."/>
            <person name="Peeters S.H."/>
            <person name="Heuer A."/>
            <person name="Rast P."/>
            <person name="Oberbeckmann S."/>
            <person name="Bunk B."/>
            <person name="Jeske O."/>
            <person name="Meyerdierks A."/>
            <person name="Storesund J.E."/>
            <person name="Kallscheuer N."/>
            <person name="Luecker S."/>
            <person name="Lage O.M."/>
            <person name="Pohl T."/>
            <person name="Merkel B.J."/>
            <person name="Hornburger P."/>
            <person name="Mueller R.-W."/>
            <person name="Bruemmer F."/>
            <person name="Labrenz M."/>
            <person name="Spormann A.M."/>
            <person name="Op den Camp H."/>
            <person name="Overmann J."/>
            <person name="Amann R."/>
            <person name="Jetten M.S.M."/>
            <person name="Mascher T."/>
            <person name="Medema M.H."/>
            <person name="Devos D.P."/>
            <person name="Kaster A.-K."/>
            <person name="Ovreas L."/>
            <person name="Rohde M."/>
            <person name="Galperin M.Y."/>
            <person name="Jogler C."/>
        </authorList>
    </citation>
    <scope>NUCLEOTIDE SEQUENCE [LARGE SCALE GENOMIC DNA]</scope>
    <source>
        <strain evidence="1 2">I41</strain>
    </source>
</reference>
<evidence type="ECO:0000313" key="1">
    <source>
        <dbReference type="EMBL" id="QDT74101.1"/>
    </source>
</evidence>
<name>A0A517U0G6_9BACT</name>
<accession>A0A517U0G6</accession>
<evidence type="ECO:0000313" key="2">
    <source>
        <dbReference type="Proteomes" id="UP000317909"/>
    </source>
</evidence>